<organism evidence="2 3">
    <name type="scientific">Euplotes crassus</name>
    <dbReference type="NCBI Taxonomy" id="5936"/>
    <lineage>
        <taxon>Eukaryota</taxon>
        <taxon>Sar</taxon>
        <taxon>Alveolata</taxon>
        <taxon>Ciliophora</taxon>
        <taxon>Intramacronucleata</taxon>
        <taxon>Spirotrichea</taxon>
        <taxon>Hypotrichia</taxon>
        <taxon>Euplotida</taxon>
        <taxon>Euplotidae</taxon>
        <taxon>Moneuplotes</taxon>
    </lineage>
</organism>
<comment type="caution">
    <text evidence="2">The sequence shown here is derived from an EMBL/GenBank/DDBJ whole genome shotgun (WGS) entry which is preliminary data.</text>
</comment>
<dbReference type="Proteomes" id="UP001295684">
    <property type="component" value="Unassembled WGS sequence"/>
</dbReference>
<dbReference type="AlphaFoldDB" id="A0AAD2D3T0"/>
<evidence type="ECO:0000313" key="2">
    <source>
        <dbReference type="EMBL" id="CAI2379237.1"/>
    </source>
</evidence>
<protein>
    <submittedName>
        <fullName evidence="2">Uncharacterized protein</fullName>
    </submittedName>
</protein>
<evidence type="ECO:0000313" key="3">
    <source>
        <dbReference type="Proteomes" id="UP001295684"/>
    </source>
</evidence>
<evidence type="ECO:0000256" key="1">
    <source>
        <dbReference type="SAM" id="MobiDB-lite"/>
    </source>
</evidence>
<name>A0AAD2D3T0_EUPCR</name>
<dbReference type="EMBL" id="CAMPGE010021058">
    <property type="protein sequence ID" value="CAI2379237.1"/>
    <property type="molecule type" value="Genomic_DNA"/>
</dbReference>
<sequence length="206" mass="24202">MEDECKIVQSLHNKYLHSFPSKRQTDLVKTCRPQNEPMAIEDEDTSDICMRSNIGFNTPVNVWSDYAKRKEVIFEENPALIKSNRDLKNDNNALFPGQSFESSSPALEQDEPRSEAHPFIFTDFEPPNNRSFDLYNQFEANNEQDMSSLRHGTTEFTSTPQIREAEVITIKNFRRKYCWRKQPSPTRSAMKRYRMRTISNFFDNPE</sequence>
<gene>
    <name evidence="2" type="ORF">ECRASSUSDP1_LOCUS20646</name>
</gene>
<proteinExistence type="predicted"/>
<keyword evidence="3" id="KW-1185">Reference proteome</keyword>
<reference evidence="2" key="1">
    <citation type="submission" date="2023-07" db="EMBL/GenBank/DDBJ databases">
        <authorList>
            <consortium name="AG Swart"/>
            <person name="Singh M."/>
            <person name="Singh A."/>
            <person name="Seah K."/>
            <person name="Emmerich C."/>
        </authorList>
    </citation>
    <scope>NUCLEOTIDE SEQUENCE</scope>
    <source>
        <strain evidence="2">DP1</strain>
    </source>
</reference>
<feature type="region of interest" description="Disordered" evidence="1">
    <location>
        <begin position="92"/>
        <end position="114"/>
    </location>
</feature>
<accession>A0AAD2D3T0</accession>